<accession>A0AAP0X779</accession>
<organism evidence="2 3">
    <name type="scientific">Liquidambar formosana</name>
    <name type="common">Formosan gum</name>
    <dbReference type="NCBI Taxonomy" id="63359"/>
    <lineage>
        <taxon>Eukaryota</taxon>
        <taxon>Viridiplantae</taxon>
        <taxon>Streptophyta</taxon>
        <taxon>Embryophyta</taxon>
        <taxon>Tracheophyta</taxon>
        <taxon>Spermatophyta</taxon>
        <taxon>Magnoliopsida</taxon>
        <taxon>eudicotyledons</taxon>
        <taxon>Gunneridae</taxon>
        <taxon>Pentapetalae</taxon>
        <taxon>Saxifragales</taxon>
        <taxon>Altingiaceae</taxon>
        <taxon>Liquidambar</taxon>
    </lineage>
</organism>
<keyword evidence="3" id="KW-1185">Reference proteome</keyword>
<evidence type="ECO:0000313" key="2">
    <source>
        <dbReference type="EMBL" id="KAK9287770.1"/>
    </source>
</evidence>
<sequence length="70" mass="7601">MNRWQADMPRGPNEEGSGASLDFSPDMWQWNWGLEGSGTSSGSRSGGEPGVYDPMRKPKPALGAMELVVF</sequence>
<name>A0AAP0X779_LIQFO</name>
<dbReference type="AlphaFoldDB" id="A0AAP0X779"/>
<reference evidence="2 3" key="1">
    <citation type="journal article" date="2024" name="Plant J.">
        <title>Genome sequences and population genomics reveal climatic adaptation and genomic divergence between two closely related sweetgum species.</title>
        <authorList>
            <person name="Xu W.Q."/>
            <person name="Ren C.Q."/>
            <person name="Zhang X.Y."/>
            <person name="Comes H.P."/>
            <person name="Liu X.H."/>
            <person name="Li Y.G."/>
            <person name="Kettle C.J."/>
            <person name="Jalonen R."/>
            <person name="Gaisberger H."/>
            <person name="Ma Y.Z."/>
            <person name="Qiu Y.X."/>
        </authorList>
    </citation>
    <scope>NUCLEOTIDE SEQUENCE [LARGE SCALE GENOMIC DNA]</scope>
    <source>
        <strain evidence="2">Hangzhou</strain>
    </source>
</reference>
<evidence type="ECO:0000313" key="3">
    <source>
        <dbReference type="Proteomes" id="UP001415857"/>
    </source>
</evidence>
<comment type="caution">
    <text evidence="2">The sequence shown here is derived from an EMBL/GenBank/DDBJ whole genome shotgun (WGS) entry which is preliminary data.</text>
</comment>
<dbReference type="Proteomes" id="UP001415857">
    <property type="component" value="Unassembled WGS sequence"/>
</dbReference>
<gene>
    <name evidence="2" type="ORF">L1049_016210</name>
</gene>
<dbReference type="EMBL" id="JBBPBK010000003">
    <property type="protein sequence ID" value="KAK9287770.1"/>
    <property type="molecule type" value="Genomic_DNA"/>
</dbReference>
<proteinExistence type="predicted"/>
<evidence type="ECO:0000256" key="1">
    <source>
        <dbReference type="SAM" id="MobiDB-lite"/>
    </source>
</evidence>
<protein>
    <submittedName>
        <fullName evidence="2">Uncharacterized protein</fullName>
    </submittedName>
</protein>
<feature type="region of interest" description="Disordered" evidence="1">
    <location>
        <begin position="1"/>
        <end position="58"/>
    </location>
</feature>